<dbReference type="InterPro" id="IPR020846">
    <property type="entry name" value="MFS_dom"/>
</dbReference>
<feature type="transmembrane region" description="Helical" evidence="6">
    <location>
        <begin position="225"/>
        <end position="244"/>
    </location>
</feature>
<feature type="transmembrane region" description="Helical" evidence="6">
    <location>
        <begin position="250"/>
        <end position="273"/>
    </location>
</feature>
<dbReference type="CDD" id="cd17317">
    <property type="entry name" value="MFS_SLC22"/>
    <property type="match status" value="1"/>
</dbReference>
<dbReference type="InterPro" id="IPR036259">
    <property type="entry name" value="MFS_trans_sf"/>
</dbReference>
<evidence type="ECO:0000259" key="7">
    <source>
        <dbReference type="PROSITE" id="PS50850"/>
    </source>
</evidence>
<dbReference type="Gene3D" id="1.20.1250.20">
    <property type="entry name" value="MFS general substrate transporter like domains"/>
    <property type="match status" value="1"/>
</dbReference>
<evidence type="ECO:0000313" key="8">
    <source>
        <dbReference type="Proteomes" id="UP000085678"/>
    </source>
</evidence>
<feature type="region of interest" description="Disordered" evidence="5">
    <location>
        <begin position="362"/>
        <end position="387"/>
    </location>
</feature>
<accession>A0A1S3H5H8</accession>
<feature type="region of interest" description="Disordered" evidence="5">
    <location>
        <begin position="472"/>
        <end position="509"/>
    </location>
</feature>
<evidence type="ECO:0000256" key="6">
    <source>
        <dbReference type="SAM" id="Phobius"/>
    </source>
</evidence>
<name>A0A1S3H5H8_LINAN</name>
<sequence length="509" mass="56764">MLSASVGILTALSPNVIVYIVSQGLQGSLSGCIFLTTFTIGLEFVGPSKRNLTGFGVMYFFSFGYFYLVLFAYFIRNWRHLALVLYVPAYLFGLYYFVLPESFRWLLSRRRTDEAEKLIRSVSMTNINSEPDDETIKSVIEDKDEAVTSTRTYTPLDMVRTWKRTALTVNVCFNWMVNSMVYYGLSLNSAGLGGDLYLNFTLMGAIEIPAYTLAVFLIDKIGRRMSLVGFMILGGVACIVSGTVPSDLHWLIMTMALIGKMGISASFAVIYVLTAEVYPTVMRIIALGLSSTFARVGSALAPQVILIKEPFAALPFIILGAESIIAGLLSLLLPETVRRDLPQNLEEFDNLLESPRLVYEEAKPGTKKEKGDKKDEEIKEDKSEDDKKMEKMQTRLIIALGLSSTFARVGSALAPQVILIKEPIAALPFIILGAESIIAGLLSLLLPETVRRDLPQNLEEFDNLLESPRLVYEEAKPETKKKKGDKKGDEIKEDKSEDDKKLEKMQTRL</sequence>
<feature type="transmembrane region" description="Helical" evidence="6">
    <location>
        <begin position="311"/>
        <end position="333"/>
    </location>
</feature>
<comment type="subcellular location">
    <subcellularLocation>
        <location evidence="1">Membrane</location>
        <topology evidence="1">Multi-pass membrane protein</topology>
    </subcellularLocation>
</comment>
<feature type="transmembrane region" description="Helical" evidence="6">
    <location>
        <begin position="57"/>
        <end position="75"/>
    </location>
</feature>
<dbReference type="InParanoid" id="A0A1S3H5H8"/>
<feature type="transmembrane region" description="Helical" evidence="6">
    <location>
        <begin position="197"/>
        <end position="218"/>
    </location>
</feature>
<organism evidence="8 9">
    <name type="scientific">Lingula anatina</name>
    <name type="common">Brachiopod</name>
    <name type="synonym">Lingula unguis</name>
    <dbReference type="NCBI Taxonomy" id="7574"/>
    <lineage>
        <taxon>Eukaryota</taxon>
        <taxon>Metazoa</taxon>
        <taxon>Spiralia</taxon>
        <taxon>Lophotrochozoa</taxon>
        <taxon>Brachiopoda</taxon>
        <taxon>Linguliformea</taxon>
        <taxon>Lingulata</taxon>
        <taxon>Lingulida</taxon>
        <taxon>Linguloidea</taxon>
        <taxon>Lingulidae</taxon>
        <taxon>Lingula</taxon>
    </lineage>
</organism>
<dbReference type="Pfam" id="PF00083">
    <property type="entry name" value="Sugar_tr"/>
    <property type="match status" value="1"/>
</dbReference>
<dbReference type="Proteomes" id="UP000085678">
    <property type="component" value="Unplaced"/>
</dbReference>
<evidence type="ECO:0000313" key="9">
    <source>
        <dbReference type="RefSeq" id="XP_013381222.1"/>
    </source>
</evidence>
<gene>
    <name evidence="9" type="primary">LOC106152251</name>
</gene>
<evidence type="ECO:0000256" key="2">
    <source>
        <dbReference type="ARBA" id="ARBA00022692"/>
    </source>
</evidence>
<feature type="transmembrane region" description="Helical" evidence="6">
    <location>
        <begin position="28"/>
        <end position="45"/>
    </location>
</feature>
<evidence type="ECO:0000256" key="1">
    <source>
        <dbReference type="ARBA" id="ARBA00004141"/>
    </source>
</evidence>
<keyword evidence="2 6" id="KW-0812">Transmembrane</keyword>
<keyword evidence="4 6" id="KW-0472">Membrane</keyword>
<dbReference type="InterPro" id="IPR005829">
    <property type="entry name" value="Sugar_transporter_CS"/>
</dbReference>
<evidence type="ECO:0000256" key="4">
    <source>
        <dbReference type="ARBA" id="ARBA00023136"/>
    </source>
</evidence>
<feature type="transmembrane region" description="Helical" evidence="6">
    <location>
        <begin position="81"/>
        <end position="99"/>
    </location>
</feature>
<dbReference type="OrthoDB" id="2261376at2759"/>
<dbReference type="RefSeq" id="XP_013381222.1">
    <property type="nucleotide sequence ID" value="XM_013525768.1"/>
</dbReference>
<dbReference type="GO" id="GO:0022857">
    <property type="term" value="F:transmembrane transporter activity"/>
    <property type="evidence" value="ECO:0007669"/>
    <property type="project" value="InterPro"/>
</dbReference>
<dbReference type="PANTHER" id="PTHR24064">
    <property type="entry name" value="SOLUTE CARRIER FAMILY 22 MEMBER"/>
    <property type="match status" value="1"/>
</dbReference>
<feature type="transmembrane region" description="Helical" evidence="6">
    <location>
        <begin position="396"/>
        <end position="418"/>
    </location>
</feature>
<reference evidence="9" key="1">
    <citation type="submission" date="2025-08" db="UniProtKB">
        <authorList>
            <consortium name="RefSeq"/>
        </authorList>
    </citation>
    <scope>IDENTIFICATION</scope>
    <source>
        <tissue evidence="9">Gonads</tissue>
    </source>
</reference>
<dbReference type="InterPro" id="IPR005828">
    <property type="entry name" value="MFS_sugar_transport-like"/>
</dbReference>
<dbReference type="KEGG" id="lak:106152251"/>
<keyword evidence="3 6" id="KW-1133">Transmembrane helix</keyword>
<dbReference type="GO" id="GO:0016020">
    <property type="term" value="C:membrane"/>
    <property type="evidence" value="ECO:0007669"/>
    <property type="project" value="UniProtKB-SubCell"/>
</dbReference>
<dbReference type="PROSITE" id="PS50850">
    <property type="entry name" value="MFS"/>
    <property type="match status" value="1"/>
</dbReference>
<proteinExistence type="predicted"/>
<dbReference type="AlphaFoldDB" id="A0A1S3H5H8"/>
<protein>
    <submittedName>
        <fullName evidence="9">Organic cation transporter protein-like</fullName>
    </submittedName>
</protein>
<dbReference type="PROSITE" id="PS00216">
    <property type="entry name" value="SUGAR_TRANSPORT_1"/>
    <property type="match status" value="1"/>
</dbReference>
<feature type="compositionally biased region" description="Basic and acidic residues" evidence="5">
    <location>
        <begin position="486"/>
        <end position="509"/>
    </location>
</feature>
<keyword evidence="8" id="KW-1185">Reference proteome</keyword>
<dbReference type="SUPFAM" id="SSF103473">
    <property type="entry name" value="MFS general substrate transporter"/>
    <property type="match status" value="1"/>
</dbReference>
<evidence type="ECO:0000256" key="5">
    <source>
        <dbReference type="SAM" id="MobiDB-lite"/>
    </source>
</evidence>
<feature type="transmembrane region" description="Helical" evidence="6">
    <location>
        <begin position="285"/>
        <end position="305"/>
    </location>
</feature>
<feature type="transmembrane region" description="Helical" evidence="6">
    <location>
        <begin position="424"/>
        <end position="446"/>
    </location>
</feature>
<dbReference type="GeneID" id="106152251"/>
<evidence type="ECO:0000256" key="3">
    <source>
        <dbReference type="ARBA" id="ARBA00022989"/>
    </source>
</evidence>
<feature type="transmembrane region" description="Helical" evidence="6">
    <location>
        <begin position="166"/>
        <end position="185"/>
    </location>
</feature>
<feature type="domain" description="Major facilitator superfamily (MFS) profile" evidence="7">
    <location>
        <begin position="1"/>
        <end position="338"/>
    </location>
</feature>